<evidence type="ECO:0000313" key="3">
    <source>
        <dbReference type="EMBL" id="TYP93431.1"/>
    </source>
</evidence>
<dbReference type="PANTHER" id="PTHR30373:SF2">
    <property type="entry name" value="UPF0603 PROTEIN YGCG"/>
    <property type="match status" value="1"/>
</dbReference>
<dbReference type="OrthoDB" id="9810918at2"/>
<dbReference type="PANTHER" id="PTHR30373">
    <property type="entry name" value="UPF0603 PROTEIN YGCG"/>
    <property type="match status" value="1"/>
</dbReference>
<evidence type="ECO:0000259" key="2">
    <source>
        <dbReference type="Pfam" id="PF04536"/>
    </source>
</evidence>
<evidence type="ECO:0000256" key="1">
    <source>
        <dbReference type="SAM" id="MobiDB-lite"/>
    </source>
</evidence>
<dbReference type="AlphaFoldDB" id="A0A5D3YL62"/>
<keyword evidence="4" id="KW-1185">Reference proteome</keyword>
<dbReference type="Proteomes" id="UP000324595">
    <property type="component" value="Unassembled WGS sequence"/>
</dbReference>
<protein>
    <submittedName>
        <fullName evidence="3">TLP18.3, Psb32 and MOLO-1 founding protein of phosphatase</fullName>
    </submittedName>
</protein>
<dbReference type="EMBL" id="VNHY01000002">
    <property type="protein sequence ID" value="TYP93431.1"/>
    <property type="molecule type" value="Genomic_DNA"/>
</dbReference>
<proteinExistence type="predicted"/>
<feature type="region of interest" description="Disordered" evidence="1">
    <location>
        <begin position="188"/>
        <end position="207"/>
    </location>
</feature>
<organism evidence="3 4">
    <name type="scientific">Fodinibius salinus</name>
    <dbReference type="NCBI Taxonomy" id="860790"/>
    <lineage>
        <taxon>Bacteria</taxon>
        <taxon>Pseudomonadati</taxon>
        <taxon>Balneolota</taxon>
        <taxon>Balneolia</taxon>
        <taxon>Balneolales</taxon>
        <taxon>Balneolaceae</taxon>
        <taxon>Fodinibius</taxon>
    </lineage>
</organism>
<gene>
    <name evidence="3" type="ORF">LX73_1135</name>
</gene>
<dbReference type="InterPro" id="IPR007621">
    <property type="entry name" value="TPM_dom"/>
</dbReference>
<evidence type="ECO:0000313" key="4">
    <source>
        <dbReference type="Proteomes" id="UP000324595"/>
    </source>
</evidence>
<sequence length="374" mass="42799">MKIFKTTLPLTLLFLLVFYTFGCNMDQPEKNRVDNHIFDKAGIISTSDKPKFEWLLDLIQKESGIDIKCLFLKTIRHTTVEEVAVNKMDEYGIGGKGKKQRGILFLFVLDKQKLRIEVGYGLEAYLPDIFVGYLIRNHADAFFEASNPSLGLRLLIRILQHRIREAALNKKYDPSILENGVKLPHLSGGAGASKKVGTDGSDQPFMDDQYDNEDKKQFVATNTVKGTFNNYIAWLYGRKFDPDVDLFTKDSIPVLNNLPMTPAYFDYILMMVVGNQHKIIKREDLAILYFTDDPLATPLFFNKIDGKWRMNIVAEIRNSQNHVGGVYSWAFNTDSKGEFTTTFNDLLVNIRGYHRFKDGDNRELPVQVDIQKNS</sequence>
<dbReference type="Gene3D" id="3.10.310.50">
    <property type="match status" value="1"/>
</dbReference>
<reference evidence="3 4" key="1">
    <citation type="submission" date="2019-07" db="EMBL/GenBank/DDBJ databases">
        <title>Genomic Encyclopedia of Archaeal and Bacterial Type Strains, Phase II (KMG-II): from individual species to whole genera.</title>
        <authorList>
            <person name="Goeker M."/>
        </authorList>
    </citation>
    <scope>NUCLEOTIDE SEQUENCE [LARGE SCALE GENOMIC DNA]</scope>
    <source>
        <strain evidence="3 4">DSM 21935</strain>
    </source>
</reference>
<comment type="caution">
    <text evidence="3">The sequence shown here is derived from an EMBL/GenBank/DDBJ whole genome shotgun (WGS) entry which is preliminary data.</text>
</comment>
<dbReference type="Pfam" id="PF04536">
    <property type="entry name" value="TPM_phosphatase"/>
    <property type="match status" value="1"/>
</dbReference>
<accession>A0A5D3YL62</accession>
<feature type="domain" description="TPM" evidence="2">
    <location>
        <begin position="38"/>
        <end position="153"/>
    </location>
</feature>
<name>A0A5D3YL62_9BACT</name>